<accession>A0A067PN39</accession>
<sequence>MSKAQVSLFTEMKHAPLSKSKSYERVRLHAVSNPTASCKRCIPFPFPSWYRGGSMALSSPSNSDRSYPIRSSSSAYILLYHPFRRLDGEIYENRTPPRMTYIYAKDDLPSTNQQILPSFSCEIVCAPRSPKLLRGLIYPLFCVVDSSLVLGSRRRSGVRRTECRPRRFLRQSTAPPPFPLGGYQSHIQFESGGTCPSPLL</sequence>
<name>A0A067PN39_9AGAM</name>
<evidence type="ECO:0000313" key="1">
    <source>
        <dbReference type="EMBL" id="KDQ52717.1"/>
    </source>
</evidence>
<gene>
    <name evidence="1" type="ORF">JAAARDRAFT_474810</name>
</gene>
<reference evidence="2" key="1">
    <citation type="journal article" date="2014" name="Proc. Natl. Acad. Sci. U.S.A.">
        <title>Extensive sampling of basidiomycete genomes demonstrates inadequacy of the white-rot/brown-rot paradigm for wood decay fungi.</title>
        <authorList>
            <person name="Riley R."/>
            <person name="Salamov A.A."/>
            <person name="Brown D.W."/>
            <person name="Nagy L.G."/>
            <person name="Floudas D."/>
            <person name="Held B.W."/>
            <person name="Levasseur A."/>
            <person name="Lombard V."/>
            <person name="Morin E."/>
            <person name="Otillar R."/>
            <person name="Lindquist E.A."/>
            <person name="Sun H."/>
            <person name="LaButti K.M."/>
            <person name="Schmutz J."/>
            <person name="Jabbour D."/>
            <person name="Luo H."/>
            <person name="Baker S.E."/>
            <person name="Pisabarro A.G."/>
            <person name="Walton J.D."/>
            <person name="Blanchette R.A."/>
            <person name="Henrissat B."/>
            <person name="Martin F."/>
            <person name="Cullen D."/>
            <person name="Hibbett D.S."/>
            <person name="Grigoriev I.V."/>
        </authorList>
    </citation>
    <scope>NUCLEOTIDE SEQUENCE [LARGE SCALE GENOMIC DNA]</scope>
    <source>
        <strain evidence="2">MUCL 33604</strain>
    </source>
</reference>
<evidence type="ECO:0000313" key="2">
    <source>
        <dbReference type="Proteomes" id="UP000027265"/>
    </source>
</evidence>
<dbReference type="InParanoid" id="A0A067PN39"/>
<dbReference type="AlphaFoldDB" id="A0A067PN39"/>
<proteinExistence type="predicted"/>
<keyword evidence="2" id="KW-1185">Reference proteome</keyword>
<dbReference type="EMBL" id="KL197738">
    <property type="protein sequence ID" value="KDQ52717.1"/>
    <property type="molecule type" value="Genomic_DNA"/>
</dbReference>
<dbReference type="HOGENOM" id="CLU_1366426_0_0_1"/>
<dbReference type="Proteomes" id="UP000027265">
    <property type="component" value="Unassembled WGS sequence"/>
</dbReference>
<protein>
    <submittedName>
        <fullName evidence="1">Uncharacterized protein</fullName>
    </submittedName>
</protein>
<organism evidence="1 2">
    <name type="scientific">Jaapia argillacea MUCL 33604</name>
    <dbReference type="NCBI Taxonomy" id="933084"/>
    <lineage>
        <taxon>Eukaryota</taxon>
        <taxon>Fungi</taxon>
        <taxon>Dikarya</taxon>
        <taxon>Basidiomycota</taxon>
        <taxon>Agaricomycotina</taxon>
        <taxon>Agaricomycetes</taxon>
        <taxon>Agaricomycetidae</taxon>
        <taxon>Jaapiales</taxon>
        <taxon>Jaapiaceae</taxon>
        <taxon>Jaapia</taxon>
    </lineage>
</organism>